<reference evidence="2 3" key="1">
    <citation type="submission" date="2024-02" db="EMBL/GenBank/DDBJ databases">
        <authorList>
            <person name="Chen Y."/>
            <person name="Shah S."/>
            <person name="Dougan E. K."/>
            <person name="Thang M."/>
            <person name="Chan C."/>
        </authorList>
    </citation>
    <scope>NUCLEOTIDE SEQUENCE [LARGE SCALE GENOMIC DNA]</scope>
</reference>
<sequence>MLQQKCKPKPLNKVFHCSRNPPRIGRCVAETKRLTTNMLMVSTSSTGFAVIAGLIISIVNDGVVQGDGRAGGVRFGCNLFSLCKRYIVLLAYHAWHGQRLTLALSFCFVILAIHSLVRLQLAKQND</sequence>
<name>A0ABP0SKP4_9DINO</name>
<comment type="caution">
    <text evidence="2">The sequence shown here is derived from an EMBL/GenBank/DDBJ whole genome shotgun (WGS) entry which is preliminary data.</text>
</comment>
<keyword evidence="3" id="KW-1185">Reference proteome</keyword>
<feature type="transmembrane region" description="Helical" evidence="1">
    <location>
        <begin position="39"/>
        <end position="59"/>
    </location>
</feature>
<keyword evidence="1" id="KW-0472">Membrane</keyword>
<evidence type="ECO:0000256" key="1">
    <source>
        <dbReference type="SAM" id="Phobius"/>
    </source>
</evidence>
<evidence type="ECO:0000313" key="2">
    <source>
        <dbReference type="EMBL" id="CAK9112957.1"/>
    </source>
</evidence>
<organism evidence="2 3">
    <name type="scientific">Durusdinium trenchii</name>
    <dbReference type="NCBI Taxonomy" id="1381693"/>
    <lineage>
        <taxon>Eukaryota</taxon>
        <taxon>Sar</taxon>
        <taxon>Alveolata</taxon>
        <taxon>Dinophyceae</taxon>
        <taxon>Suessiales</taxon>
        <taxon>Symbiodiniaceae</taxon>
        <taxon>Durusdinium</taxon>
    </lineage>
</organism>
<gene>
    <name evidence="2" type="ORF">CCMP2556_LOCUS52314</name>
</gene>
<evidence type="ECO:0000313" key="3">
    <source>
        <dbReference type="Proteomes" id="UP001642484"/>
    </source>
</evidence>
<proteinExistence type="predicted"/>
<keyword evidence="1" id="KW-1133">Transmembrane helix</keyword>
<dbReference type="Proteomes" id="UP001642484">
    <property type="component" value="Unassembled WGS sequence"/>
</dbReference>
<keyword evidence="1" id="KW-0812">Transmembrane</keyword>
<accession>A0ABP0SKP4</accession>
<protein>
    <submittedName>
        <fullName evidence="2">Uncharacterized protein</fullName>
    </submittedName>
</protein>
<dbReference type="EMBL" id="CAXAMN010027794">
    <property type="protein sequence ID" value="CAK9112957.1"/>
    <property type="molecule type" value="Genomic_DNA"/>
</dbReference>
<feature type="transmembrane region" description="Helical" evidence="1">
    <location>
        <begin position="100"/>
        <end position="117"/>
    </location>
</feature>